<accession>A0A101M0J6</accession>
<proteinExistence type="predicted"/>
<comment type="caution">
    <text evidence="2">The sequence shown here is derived from an EMBL/GenBank/DDBJ whole genome shotgun (WGS) entry which is preliminary data.</text>
</comment>
<dbReference type="EMBL" id="LKAM01000005">
    <property type="protein sequence ID" value="KUM48714.1"/>
    <property type="molecule type" value="Genomic_DNA"/>
</dbReference>
<sequence length="61" mass="7130">MRQPGLVKWLSLALNDEPGPLSLPFVRGTYPCFLPWEDIPEPSRHHRPQTERLITNNNHRT</sequence>
<protein>
    <submittedName>
        <fullName evidence="2">Uncharacterized protein</fullName>
    </submittedName>
</protein>
<evidence type="ECO:0000256" key="1">
    <source>
        <dbReference type="SAM" id="MobiDB-lite"/>
    </source>
</evidence>
<geneLocation type="mitochondrion" evidence="2"/>
<name>A0A101M0J6_PICGL</name>
<reference evidence="2" key="1">
    <citation type="journal article" date="2015" name="Genome Biol. Evol.">
        <title>Organellar Genomes of White Spruce (Picea glauca): Assembly and Annotation.</title>
        <authorList>
            <person name="Jackman S.D."/>
            <person name="Warren R.L."/>
            <person name="Gibb E.A."/>
            <person name="Vandervalk B.P."/>
            <person name="Mohamadi H."/>
            <person name="Chu J."/>
            <person name="Raymond A."/>
            <person name="Pleasance S."/>
            <person name="Coope R."/>
            <person name="Wildung M.R."/>
            <person name="Ritland C.E."/>
            <person name="Bousquet J."/>
            <person name="Jones S.J."/>
            <person name="Bohlmann J."/>
            <person name="Birol I."/>
        </authorList>
    </citation>
    <scope>NUCLEOTIDE SEQUENCE [LARGE SCALE GENOMIC DNA]</scope>
    <source>
        <tissue evidence="2">Flushing bud</tissue>
    </source>
</reference>
<feature type="compositionally biased region" description="Polar residues" evidence="1">
    <location>
        <begin position="52"/>
        <end position="61"/>
    </location>
</feature>
<organism evidence="2">
    <name type="scientific">Picea glauca</name>
    <name type="common">White spruce</name>
    <name type="synonym">Pinus glauca</name>
    <dbReference type="NCBI Taxonomy" id="3330"/>
    <lineage>
        <taxon>Eukaryota</taxon>
        <taxon>Viridiplantae</taxon>
        <taxon>Streptophyta</taxon>
        <taxon>Embryophyta</taxon>
        <taxon>Tracheophyta</taxon>
        <taxon>Spermatophyta</taxon>
        <taxon>Pinopsida</taxon>
        <taxon>Pinidae</taxon>
        <taxon>Conifers I</taxon>
        <taxon>Pinales</taxon>
        <taxon>Pinaceae</taxon>
        <taxon>Picea</taxon>
    </lineage>
</organism>
<keyword evidence="2" id="KW-0496">Mitochondrion</keyword>
<evidence type="ECO:0000313" key="2">
    <source>
        <dbReference type="EMBL" id="KUM48714.1"/>
    </source>
</evidence>
<gene>
    <name evidence="2" type="ORF">ABT39_MTgene4729</name>
</gene>
<feature type="region of interest" description="Disordered" evidence="1">
    <location>
        <begin position="40"/>
        <end position="61"/>
    </location>
</feature>
<dbReference type="AlphaFoldDB" id="A0A101M0J6"/>